<evidence type="ECO:0000256" key="6">
    <source>
        <dbReference type="SAM" id="Phobius"/>
    </source>
</evidence>
<dbReference type="PROSITE" id="PS00079">
    <property type="entry name" value="MULTICOPPER_OXIDASE1"/>
    <property type="match status" value="1"/>
</dbReference>
<feature type="domain" description="Plastocyanin-like" evidence="8">
    <location>
        <begin position="514"/>
        <end position="634"/>
    </location>
</feature>
<dbReference type="InterPro" id="IPR033138">
    <property type="entry name" value="Cu_oxidase_CS"/>
</dbReference>
<keyword evidence="4" id="KW-0560">Oxidoreductase</keyword>
<comment type="caution">
    <text evidence="10">The sequence shown here is derived from an EMBL/GenBank/DDBJ whole genome shotgun (WGS) entry which is preliminary data.</text>
</comment>
<dbReference type="Proteomes" id="UP001498771">
    <property type="component" value="Unassembled WGS sequence"/>
</dbReference>
<sequence length="652" mass="72366">MFLVEETPVILDDASKRGTPVRRRYRVWIVMAALTLLGTMALLLSNMVSVLPSASAGALSLVPHSLVPRSLWSRRVSNSFRRNTFTDYACTAATSVLKKSSKTRYYTFTVTQVTTQPDGYERVMTLINGQFPGPLIEANAYDTLIITVVNQGVEPTSLHLHGLFQEGEGYYDGPVGNTQCAIPVGESFTYKVKLHGQYGTFWYHSHYLTQYNDGVVGPLVIHGTEETSLMNQYDFDQVIMVQDYYHTESSVLLGQYIVQGKINFPPVPDNALINGAGYYNCSGEDVDGTCTQSEAKRNVLYFKKGATYRLRVINVGALSSIEFSVDNHKLTIVEGDAVLTDHYEVDSLHVAVAQRYSVLLTTDQTNADAFWMRANIDTSCLPPSASTNWNPNGTAVVVYKKYYSIIEQLLGLTHILSASITADTSYTGSATGTLNFGGCEVMDDSMLTPSISDDPGEPDFMYEVDVSFAINGTDFFSAYINGTQYISPAQATLYQTIMMYRDADTEDTNSTILSNHTGVLPTGTYNGDPNQFVINFPERGKTADILIMNKAGGLHPFHLHGHVFSVRGMGASGTWDYSMLDTLPTTNLMRRDTVMVPGWTLIRVYFNNPGLWSFHCHIAWHLEDGMYMQWLVDADSISTWSPPQAWFDLCPS</sequence>
<evidence type="ECO:0000256" key="2">
    <source>
        <dbReference type="ARBA" id="ARBA00022496"/>
    </source>
</evidence>
<gene>
    <name evidence="10" type="ORF">BZA70DRAFT_292156</name>
</gene>
<feature type="transmembrane region" description="Helical" evidence="6">
    <location>
        <begin position="25"/>
        <end position="44"/>
    </location>
</feature>
<evidence type="ECO:0000256" key="4">
    <source>
        <dbReference type="ARBA" id="ARBA00023002"/>
    </source>
</evidence>
<dbReference type="Pfam" id="PF07731">
    <property type="entry name" value="Cu-oxidase_2"/>
    <property type="match status" value="1"/>
</dbReference>
<keyword evidence="6" id="KW-0812">Transmembrane</keyword>
<keyword evidence="6" id="KW-0472">Membrane</keyword>
<dbReference type="Pfam" id="PF07732">
    <property type="entry name" value="Cu-oxidase_3"/>
    <property type="match status" value="1"/>
</dbReference>
<dbReference type="SUPFAM" id="SSF49503">
    <property type="entry name" value="Cupredoxins"/>
    <property type="match status" value="3"/>
</dbReference>
<reference evidence="10 11" key="1">
    <citation type="submission" date="2024-03" db="EMBL/GenBank/DDBJ databases">
        <title>Genome-scale model development and genomic sequencing of the oleaginous clade Lipomyces.</title>
        <authorList>
            <consortium name="Lawrence Berkeley National Laboratory"/>
            <person name="Czajka J.J."/>
            <person name="Han Y."/>
            <person name="Kim J."/>
            <person name="Mondo S.J."/>
            <person name="Hofstad B.A."/>
            <person name="Robles A."/>
            <person name="Haridas S."/>
            <person name="Riley R."/>
            <person name="LaButti K."/>
            <person name="Pangilinan J."/>
            <person name="Andreopoulos W."/>
            <person name="Lipzen A."/>
            <person name="Yan J."/>
            <person name="Wang M."/>
            <person name="Ng V."/>
            <person name="Grigoriev I.V."/>
            <person name="Spatafora J.W."/>
            <person name="Magnuson J.K."/>
            <person name="Baker S.E."/>
            <person name="Pomraning K.R."/>
        </authorList>
    </citation>
    <scope>NUCLEOTIDE SEQUENCE [LARGE SCALE GENOMIC DNA]</scope>
    <source>
        <strain evidence="10 11">Phaff 52-87</strain>
    </source>
</reference>
<keyword evidence="5" id="KW-0186">Copper</keyword>
<protein>
    <submittedName>
        <fullName evidence="10">Cupredoxin</fullName>
    </submittedName>
</protein>
<keyword evidence="6" id="KW-1133">Transmembrane helix</keyword>
<evidence type="ECO:0000256" key="3">
    <source>
        <dbReference type="ARBA" id="ARBA00022723"/>
    </source>
</evidence>
<evidence type="ECO:0000259" key="8">
    <source>
        <dbReference type="Pfam" id="PF07731"/>
    </source>
</evidence>
<organism evidence="10 11">
    <name type="scientific">Myxozyma melibiosi</name>
    <dbReference type="NCBI Taxonomy" id="54550"/>
    <lineage>
        <taxon>Eukaryota</taxon>
        <taxon>Fungi</taxon>
        <taxon>Dikarya</taxon>
        <taxon>Ascomycota</taxon>
        <taxon>Saccharomycotina</taxon>
        <taxon>Lipomycetes</taxon>
        <taxon>Lipomycetales</taxon>
        <taxon>Lipomycetaceae</taxon>
        <taxon>Myxozyma</taxon>
    </lineage>
</organism>
<dbReference type="PANTHER" id="PTHR11709">
    <property type="entry name" value="MULTI-COPPER OXIDASE"/>
    <property type="match status" value="1"/>
</dbReference>
<evidence type="ECO:0000259" key="7">
    <source>
        <dbReference type="Pfam" id="PF00394"/>
    </source>
</evidence>
<dbReference type="EMBL" id="JBBJBU010000016">
    <property type="protein sequence ID" value="KAK7202641.1"/>
    <property type="molecule type" value="Genomic_DNA"/>
</dbReference>
<keyword evidence="3" id="KW-0479">Metal-binding</keyword>
<accession>A0ABR1EYF5</accession>
<keyword evidence="2" id="KW-0408">Iron</keyword>
<dbReference type="PROSITE" id="PS00080">
    <property type="entry name" value="MULTICOPPER_OXIDASE2"/>
    <property type="match status" value="1"/>
</dbReference>
<dbReference type="InterPro" id="IPR001117">
    <property type="entry name" value="Cu-oxidase_2nd"/>
</dbReference>
<name>A0ABR1EYF5_9ASCO</name>
<dbReference type="InterPro" id="IPR002355">
    <property type="entry name" value="Cu_oxidase_Cu_BS"/>
</dbReference>
<dbReference type="PANTHER" id="PTHR11709:SF414">
    <property type="entry name" value="ADR239WP"/>
    <property type="match status" value="1"/>
</dbReference>
<feature type="domain" description="Plastocyanin-like" evidence="7">
    <location>
        <begin position="236"/>
        <end position="401"/>
    </location>
</feature>
<proteinExistence type="inferred from homology"/>
<evidence type="ECO:0000259" key="9">
    <source>
        <dbReference type="Pfam" id="PF07732"/>
    </source>
</evidence>
<keyword evidence="2" id="KW-0813">Transport</keyword>
<evidence type="ECO:0000256" key="5">
    <source>
        <dbReference type="ARBA" id="ARBA00023008"/>
    </source>
</evidence>
<dbReference type="Pfam" id="PF00394">
    <property type="entry name" value="Cu-oxidase"/>
    <property type="match status" value="1"/>
</dbReference>
<dbReference type="InterPro" id="IPR045087">
    <property type="entry name" value="Cu-oxidase_fam"/>
</dbReference>
<evidence type="ECO:0000256" key="1">
    <source>
        <dbReference type="ARBA" id="ARBA00010609"/>
    </source>
</evidence>
<dbReference type="InterPro" id="IPR008972">
    <property type="entry name" value="Cupredoxin"/>
</dbReference>
<evidence type="ECO:0000313" key="11">
    <source>
        <dbReference type="Proteomes" id="UP001498771"/>
    </source>
</evidence>
<evidence type="ECO:0000313" key="10">
    <source>
        <dbReference type="EMBL" id="KAK7202641.1"/>
    </source>
</evidence>
<keyword evidence="2" id="KW-0406">Ion transport</keyword>
<dbReference type="Gene3D" id="2.60.40.420">
    <property type="entry name" value="Cupredoxins - blue copper proteins"/>
    <property type="match status" value="3"/>
</dbReference>
<keyword evidence="2" id="KW-0410">Iron transport</keyword>
<feature type="domain" description="Plastocyanin-like" evidence="9">
    <location>
        <begin position="110"/>
        <end position="224"/>
    </location>
</feature>
<dbReference type="GeneID" id="90039869"/>
<dbReference type="RefSeq" id="XP_064765674.1">
    <property type="nucleotide sequence ID" value="XM_064914357.1"/>
</dbReference>
<comment type="similarity">
    <text evidence="1">Belongs to the multicopper oxidase family.</text>
</comment>
<dbReference type="InterPro" id="IPR011706">
    <property type="entry name" value="Cu-oxidase_C"/>
</dbReference>
<dbReference type="InterPro" id="IPR011707">
    <property type="entry name" value="Cu-oxidase-like_N"/>
</dbReference>
<keyword evidence="11" id="KW-1185">Reference proteome</keyword>